<evidence type="ECO:0000313" key="3">
    <source>
        <dbReference type="Proteomes" id="UP001152797"/>
    </source>
</evidence>
<gene>
    <name evidence="1" type="ORF">C1SCF055_LOCUS31177</name>
</gene>
<reference evidence="2" key="2">
    <citation type="submission" date="2024-04" db="EMBL/GenBank/DDBJ databases">
        <authorList>
            <person name="Chen Y."/>
            <person name="Shah S."/>
            <person name="Dougan E. K."/>
            <person name="Thang M."/>
            <person name="Chan C."/>
        </authorList>
    </citation>
    <scope>NUCLEOTIDE SEQUENCE [LARGE SCALE GENOMIC DNA]</scope>
</reference>
<evidence type="ECO:0000313" key="2">
    <source>
        <dbReference type="EMBL" id="CAL1158833.1"/>
    </source>
</evidence>
<organism evidence="1">
    <name type="scientific">Cladocopium goreaui</name>
    <dbReference type="NCBI Taxonomy" id="2562237"/>
    <lineage>
        <taxon>Eukaryota</taxon>
        <taxon>Sar</taxon>
        <taxon>Alveolata</taxon>
        <taxon>Dinophyceae</taxon>
        <taxon>Suessiales</taxon>
        <taxon>Symbiodiniaceae</taxon>
        <taxon>Cladocopium</taxon>
    </lineage>
</organism>
<dbReference type="AlphaFoldDB" id="A0A9P1GCN0"/>
<dbReference type="Proteomes" id="UP001152797">
    <property type="component" value="Unassembled WGS sequence"/>
</dbReference>
<sequence>MIGRGKISVNSAAEIASSIVSCHTMPNPAIRAFASLGSDTQYGGNIERDLHRWLRGLYNFKLQSYTIYLMLQVSGKTPKQTPVKVLLPHEVIDCLATCCPPYVFSSILLGNLDGEARRGFFEHIKSLQPWHDHPVLCQPGVDFESLIPLALHCDGAQFYRDDENFIWSFGSVFGSRGNVKDVLLMKFPLAIIPERFMQDVEVRREVNNVIAQLVAWSVDLAAKGVAPDVGFYNEPFEKGTYRFSMKGRQLSSGWRACYIAMKADLKARVYVHNLQRNYQCNLMCDRCLACQGKDAPDPMNYKNFSSRKAYDLTTINHDGYVHLDSSSLTPWLSVPGFNMETMMWDLLHNLYLGTARDFVASALKTLIQHGCYNFLGETDMDTVLSYVDARIRKTCSKYKLGLPAKPQINSNSLKGDDDYAELSSRFKGSAVKILVWWVARETRKQADRFPDDRIVNILAICAYHLQRCTEIQDGAGLVLTTGEAEEASNSLQVHLRTYAVLADHFYKLRIMMFKIRCKGHYLWHTSVEIKLWRLNQNLFHTFQEESFLGKLKAIGTKCHGRSCCHRLYQRYFLCLAVYLEECRKVDGE</sequence>
<dbReference type="EMBL" id="CAMXCT010003629">
    <property type="protein sequence ID" value="CAI4005458.1"/>
    <property type="molecule type" value="Genomic_DNA"/>
</dbReference>
<evidence type="ECO:0000313" key="1">
    <source>
        <dbReference type="EMBL" id="CAI4005458.1"/>
    </source>
</evidence>
<protein>
    <submittedName>
        <fullName evidence="1">Uncharacterized protein</fullName>
    </submittedName>
</protein>
<dbReference type="EMBL" id="CAMXCT020003629">
    <property type="protein sequence ID" value="CAL1158833.1"/>
    <property type="molecule type" value="Genomic_DNA"/>
</dbReference>
<keyword evidence="3" id="KW-1185">Reference proteome</keyword>
<comment type="caution">
    <text evidence="1">The sequence shown here is derived from an EMBL/GenBank/DDBJ whole genome shotgun (WGS) entry which is preliminary data.</text>
</comment>
<reference evidence="1" key="1">
    <citation type="submission" date="2022-10" db="EMBL/GenBank/DDBJ databases">
        <authorList>
            <person name="Chen Y."/>
            <person name="Dougan E. K."/>
            <person name="Chan C."/>
            <person name="Rhodes N."/>
            <person name="Thang M."/>
        </authorList>
    </citation>
    <scope>NUCLEOTIDE SEQUENCE</scope>
</reference>
<name>A0A9P1GCN0_9DINO</name>
<proteinExistence type="predicted"/>
<dbReference type="OrthoDB" id="417446at2759"/>
<dbReference type="EMBL" id="CAMXCT030003629">
    <property type="protein sequence ID" value="CAL4792770.1"/>
    <property type="molecule type" value="Genomic_DNA"/>
</dbReference>
<accession>A0A9P1GCN0</accession>